<keyword evidence="3" id="KW-0328">Glycosyltransferase</keyword>
<evidence type="ECO:0000256" key="3">
    <source>
        <dbReference type="ARBA" id="ARBA00022676"/>
    </source>
</evidence>
<accession>A0ABT0D7N6</accession>
<dbReference type="Gene3D" id="3.90.550.10">
    <property type="entry name" value="Spore Coat Polysaccharide Biosynthesis Protein SpsA, Chain A"/>
    <property type="match status" value="1"/>
</dbReference>
<comment type="caution">
    <text evidence="6">The sequence shown here is derived from an EMBL/GenBank/DDBJ whole genome shotgun (WGS) entry which is preliminary data.</text>
</comment>
<keyword evidence="5" id="KW-0472">Membrane</keyword>
<dbReference type="RefSeq" id="WP_247026523.1">
    <property type="nucleotide sequence ID" value="NZ_JALKCH010000002.1"/>
</dbReference>
<evidence type="ECO:0000256" key="1">
    <source>
        <dbReference type="ARBA" id="ARBA00004236"/>
    </source>
</evidence>
<dbReference type="PANTHER" id="PTHR43646">
    <property type="entry name" value="GLYCOSYLTRANSFERASE"/>
    <property type="match status" value="1"/>
</dbReference>
<name>A0ABT0D7N6_9HYPH</name>
<proteinExistence type="predicted"/>
<dbReference type="PANTHER" id="PTHR43646:SF2">
    <property type="entry name" value="GLYCOSYLTRANSFERASE 2-LIKE DOMAIN-CONTAINING PROTEIN"/>
    <property type="match status" value="1"/>
</dbReference>
<reference evidence="6 7" key="1">
    <citation type="submission" date="2022-04" db="EMBL/GenBank/DDBJ databases">
        <authorList>
            <person name="Grouzdev D.S."/>
            <person name="Pantiukh K.S."/>
            <person name="Krutkina M.S."/>
        </authorList>
    </citation>
    <scope>NUCLEOTIDE SEQUENCE [LARGE SCALE GENOMIC DNA]</scope>
    <source>
        <strain evidence="6 7">6x-1</strain>
    </source>
</reference>
<evidence type="ECO:0000256" key="5">
    <source>
        <dbReference type="ARBA" id="ARBA00023136"/>
    </source>
</evidence>
<organism evidence="6 7">
    <name type="scientific">Ancylobacter crimeensis</name>
    <dbReference type="NCBI Taxonomy" id="2579147"/>
    <lineage>
        <taxon>Bacteria</taxon>
        <taxon>Pseudomonadati</taxon>
        <taxon>Pseudomonadota</taxon>
        <taxon>Alphaproteobacteria</taxon>
        <taxon>Hyphomicrobiales</taxon>
        <taxon>Xanthobacteraceae</taxon>
        <taxon>Ancylobacter</taxon>
    </lineage>
</organism>
<dbReference type="InterPro" id="IPR029044">
    <property type="entry name" value="Nucleotide-diphossugar_trans"/>
</dbReference>
<evidence type="ECO:0000256" key="4">
    <source>
        <dbReference type="ARBA" id="ARBA00022679"/>
    </source>
</evidence>
<evidence type="ECO:0000313" key="6">
    <source>
        <dbReference type="EMBL" id="MCK0195959.1"/>
    </source>
</evidence>
<keyword evidence="2" id="KW-1003">Cell membrane</keyword>
<evidence type="ECO:0000313" key="7">
    <source>
        <dbReference type="Proteomes" id="UP001203284"/>
    </source>
</evidence>
<gene>
    <name evidence="6" type="ORF">MWN34_03440</name>
</gene>
<dbReference type="GO" id="GO:0016740">
    <property type="term" value="F:transferase activity"/>
    <property type="evidence" value="ECO:0007669"/>
    <property type="project" value="UniProtKB-KW"/>
</dbReference>
<dbReference type="Proteomes" id="UP001203284">
    <property type="component" value="Unassembled WGS sequence"/>
</dbReference>
<keyword evidence="4 6" id="KW-0808">Transferase</keyword>
<keyword evidence="7" id="KW-1185">Reference proteome</keyword>
<dbReference type="SUPFAM" id="SSF53448">
    <property type="entry name" value="Nucleotide-diphospho-sugar transferases"/>
    <property type="match status" value="1"/>
</dbReference>
<evidence type="ECO:0000256" key="2">
    <source>
        <dbReference type="ARBA" id="ARBA00022475"/>
    </source>
</evidence>
<dbReference type="EMBL" id="JALKCH010000002">
    <property type="protein sequence ID" value="MCK0195959.1"/>
    <property type="molecule type" value="Genomic_DNA"/>
</dbReference>
<protein>
    <submittedName>
        <fullName evidence="6">Glycosyl transferase</fullName>
    </submittedName>
</protein>
<comment type="subcellular location">
    <subcellularLocation>
        <location evidence="1">Cell membrane</location>
    </subcellularLocation>
</comment>
<sequence>MISVIIATGPTERLLVPTLAALVPGVAQGLVRDVLLVDAGNSEVADIAEAAGCTYLEGPADAGARLRLGAAHARSHWLLFLDAAGLLQEGWSREVRSFIEQVERTGMADRRAATFRLAIDRFGVMPRLRETAAVARHAVTGRPRPEQGLLIHRRFYEAQGGHHGGVRAARGLIARLGRGRLILLRSQILLPD</sequence>